<dbReference type="EMBL" id="AWUE01023747">
    <property type="protein sequence ID" value="OMO52849.1"/>
    <property type="molecule type" value="Genomic_DNA"/>
</dbReference>
<organism evidence="1 2">
    <name type="scientific">Corchorus olitorius</name>
    <dbReference type="NCBI Taxonomy" id="93759"/>
    <lineage>
        <taxon>Eukaryota</taxon>
        <taxon>Viridiplantae</taxon>
        <taxon>Streptophyta</taxon>
        <taxon>Embryophyta</taxon>
        <taxon>Tracheophyta</taxon>
        <taxon>Spermatophyta</taxon>
        <taxon>Magnoliopsida</taxon>
        <taxon>eudicotyledons</taxon>
        <taxon>Gunneridae</taxon>
        <taxon>Pentapetalae</taxon>
        <taxon>rosids</taxon>
        <taxon>malvids</taxon>
        <taxon>Malvales</taxon>
        <taxon>Malvaceae</taxon>
        <taxon>Grewioideae</taxon>
        <taxon>Apeibeae</taxon>
        <taxon>Corchorus</taxon>
    </lineage>
</organism>
<name>A0A1R3G429_9ROSI</name>
<gene>
    <name evidence="1" type="ORF">COLO4_36932</name>
</gene>
<accession>A0A1R3G429</accession>
<dbReference type="Proteomes" id="UP000187203">
    <property type="component" value="Unassembled WGS sequence"/>
</dbReference>
<evidence type="ECO:0000313" key="2">
    <source>
        <dbReference type="Proteomes" id="UP000187203"/>
    </source>
</evidence>
<protein>
    <submittedName>
        <fullName evidence="1">Pentatricopeptide repeat-containing protein</fullName>
    </submittedName>
</protein>
<sequence length="70" mass="7527">MASLIRSPHLDLAAIFDKMKALSFQSFDVDPSLGCPDSGDSTIGMASTFGALFRLPLSINPSVQFEVNYS</sequence>
<comment type="caution">
    <text evidence="1">The sequence shown here is derived from an EMBL/GenBank/DDBJ whole genome shotgun (WGS) entry which is preliminary data.</text>
</comment>
<proteinExistence type="predicted"/>
<dbReference type="AlphaFoldDB" id="A0A1R3G429"/>
<reference evidence="2" key="1">
    <citation type="submission" date="2013-09" db="EMBL/GenBank/DDBJ databases">
        <title>Corchorus olitorius genome sequencing.</title>
        <authorList>
            <person name="Alam M."/>
            <person name="Haque M.S."/>
            <person name="Islam M.S."/>
            <person name="Emdad E.M."/>
            <person name="Islam M.M."/>
            <person name="Ahmed B."/>
            <person name="Halim A."/>
            <person name="Hossen Q.M.M."/>
            <person name="Hossain M.Z."/>
            <person name="Ahmed R."/>
            <person name="Khan M.M."/>
            <person name="Islam R."/>
            <person name="Rashid M.M."/>
            <person name="Khan S.A."/>
            <person name="Rahman M.S."/>
            <person name="Alam M."/>
            <person name="Yahiya A.S."/>
            <person name="Khan M.S."/>
            <person name="Azam M.S."/>
            <person name="Haque T."/>
            <person name="Lashkar M.Z.H."/>
            <person name="Akhand A.I."/>
            <person name="Morshed G."/>
            <person name="Roy S."/>
            <person name="Uddin K.S."/>
            <person name="Rabeya T."/>
            <person name="Hossain A.S."/>
            <person name="Chowdhury A."/>
            <person name="Snigdha A.R."/>
            <person name="Mortoza M.S."/>
            <person name="Matin S.A."/>
            <person name="Hoque S.M.E."/>
            <person name="Islam M.K."/>
            <person name="Roy D.K."/>
            <person name="Haider R."/>
            <person name="Moosa M.M."/>
            <person name="Elias S.M."/>
            <person name="Hasan A.M."/>
            <person name="Jahan S."/>
            <person name="Shafiuddin M."/>
            <person name="Mahmood N."/>
            <person name="Shommy N.S."/>
        </authorList>
    </citation>
    <scope>NUCLEOTIDE SEQUENCE [LARGE SCALE GENOMIC DNA]</scope>
    <source>
        <strain evidence="2">cv. O-4</strain>
    </source>
</reference>
<evidence type="ECO:0000313" key="1">
    <source>
        <dbReference type="EMBL" id="OMO52849.1"/>
    </source>
</evidence>
<keyword evidence="2" id="KW-1185">Reference proteome</keyword>